<dbReference type="AlphaFoldDB" id="A0A447ISI7"/>
<reference evidence="2 3" key="1">
    <citation type="submission" date="2018-12" db="EMBL/GenBank/DDBJ databases">
        <authorList>
            <person name="Criscuolo A."/>
        </authorList>
    </citation>
    <scope>NUCLEOTIDE SEQUENCE [LARGE SCALE GENOMIC DNA]</scope>
    <source>
        <strain evidence="2">ACIP1116241</strain>
    </source>
</reference>
<sequence>MRLSRDVLTLPVPLRQQLLAMPLTADERQDAARAISKAINPPAPNQLCRDITKNAPQPDGLRGV</sequence>
<protein>
    <submittedName>
        <fullName evidence="2">Uncharacterized protein</fullName>
    </submittedName>
</protein>
<evidence type="ECO:0000313" key="3">
    <source>
        <dbReference type="Proteomes" id="UP000270743"/>
    </source>
</evidence>
<organism evidence="2 3">
    <name type="scientific">Paracoccus haematequi</name>
    <dbReference type="NCBI Taxonomy" id="2491866"/>
    <lineage>
        <taxon>Bacteria</taxon>
        <taxon>Pseudomonadati</taxon>
        <taxon>Pseudomonadota</taxon>
        <taxon>Alphaproteobacteria</taxon>
        <taxon>Rhodobacterales</taxon>
        <taxon>Paracoccaceae</taxon>
        <taxon>Paracoccus</taxon>
    </lineage>
</organism>
<evidence type="ECO:0000256" key="1">
    <source>
        <dbReference type="SAM" id="MobiDB-lite"/>
    </source>
</evidence>
<gene>
    <name evidence="2" type="ORF">PARHAE_03650</name>
</gene>
<feature type="region of interest" description="Disordered" evidence="1">
    <location>
        <begin position="40"/>
        <end position="64"/>
    </location>
</feature>
<accession>A0A447ISI7</accession>
<dbReference type="Proteomes" id="UP000270743">
    <property type="component" value="Unassembled WGS sequence"/>
</dbReference>
<name>A0A447ISI7_9RHOB</name>
<dbReference type="EMBL" id="UZWE01000062">
    <property type="protein sequence ID" value="VDS10435.1"/>
    <property type="molecule type" value="Genomic_DNA"/>
</dbReference>
<evidence type="ECO:0000313" key="2">
    <source>
        <dbReference type="EMBL" id="VDS10435.1"/>
    </source>
</evidence>
<dbReference type="RefSeq" id="WP_126156018.1">
    <property type="nucleotide sequence ID" value="NZ_UZWE01000062.1"/>
</dbReference>
<keyword evidence="3" id="KW-1185">Reference proteome</keyword>
<proteinExistence type="predicted"/>